<keyword evidence="2" id="KW-0812">Transmembrane</keyword>
<feature type="region of interest" description="Disordered" evidence="1">
    <location>
        <begin position="536"/>
        <end position="569"/>
    </location>
</feature>
<keyword evidence="3" id="KW-0732">Signal</keyword>
<evidence type="ECO:0000256" key="1">
    <source>
        <dbReference type="SAM" id="MobiDB-lite"/>
    </source>
</evidence>
<evidence type="ECO:0000313" key="5">
    <source>
        <dbReference type="Proteomes" id="UP000835052"/>
    </source>
</evidence>
<dbReference type="AlphaFoldDB" id="A0A8S1HLQ5"/>
<accession>A0A8S1HLQ5</accession>
<feature type="region of interest" description="Disordered" evidence="1">
    <location>
        <begin position="809"/>
        <end position="879"/>
    </location>
</feature>
<feature type="signal peptide" evidence="3">
    <location>
        <begin position="1"/>
        <end position="27"/>
    </location>
</feature>
<dbReference type="Proteomes" id="UP000835052">
    <property type="component" value="Unassembled WGS sequence"/>
</dbReference>
<gene>
    <name evidence="4" type="ORF">CAUJ_LOCUS12184</name>
</gene>
<keyword evidence="5" id="KW-1185">Reference proteome</keyword>
<feature type="compositionally biased region" description="Basic and acidic residues" evidence="1">
    <location>
        <begin position="866"/>
        <end position="879"/>
    </location>
</feature>
<sequence length="879" mass="98422">MESQSFSVALLFALTVLLSLIPDPALAQKKCCNNPVFGVGKLSCGNAGCTDCLTKELILKDVPSDNRIIGLANVLTSASRIVFENVVQKLDISKLEEISFNAIDSMEFPESVIRIRRTNFSEFSFESLKKITVTPLLPYCKKGTILDIDYLPPELLQILQDREKEVLAPCAQLLTTIPPPTPAPCPAPPVCPTCTAVIPTGSRSPQRASSNGSVVGAAAALGQKEDSSDPKSDCSCFWTALFSACATSFFWILLFAAFLLAKKIYDQKKRKDVALDDVSSEKSKDRPHSVKAGTTSKKSSGNEAPTPVTSKDGPGTEVPTGVTSKDGAATDSKLRKEINAIVKGLEYMAYCVHQNFYNLNCYHSKFLFDLDDMKSMGVDGINRTFYEAYEKVLLAQHNLDKGQSLENLETLMAKNSLYVPQTELFRGRDDFLPAFVPADFIEYKVSKRSNVVTILELDQEMKPTLEKKAGKSRTVEGRKTAGKEDKEKKAEKKTKTAAGKTAGPVEPKKTPINKLTPPFDLLERLKAVAIYPHLTEDEPVPLQQDNSPSEPPVDPATENKLNEKRKETSDNIEKKYRKWRGEKPKPGEEAIAKAWLLLGSLNRFMYDQSDTHINIRKDYCQVSFIMCRLLLAELKEDEQLNNKAAYSNDRFTKGIVKDLHSFVDVYDILNSEDFPQPVDLELKTYLQESEYERFLALKYMGADYREWKGRLVYTQPIPKQCESVIDAVHRIKYAEEKYDVVAYLVNKFVKRRNLTVVRKKVTPAVIAVKKPYAPADTFLDREGTWRLSRGLEAPCRNGPTTNCEIKELNEAMNARNSREKEELKRKKEKDGKQAEKSNPIAEKTTPTSRIEAPKEGKTPSKASSKPSRDPQDKTENSHE</sequence>
<feature type="compositionally biased region" description="Basic and acidic residues" evidence="1">
    <location>
        <begin position="560"/>
        <end position="569"/>
    </location>
</feature>
<feature type="region of interest" description="Disordered" evidence="1">
    <location>
        <begin position="465"/>
        <end position="514"/>
    </location>
</feature>
<feature type="compositionally biased region" description="Basic and acidic residues" evidence="1">
    <location>
        <begin position="816"/>
        <end position="835"/>
    </location>
</feature>
<name>A0A8S1HLQ5_9PELO</name>
<comment type="caution">
    <text evidence="4">The sequence shown here is derived from an EMBL/GenBank/DDBJ whole genome shotgun (WGS) entry which is preliminary data.</text>
</comment>
<dbReference type="EMBL" id="CAJGYM010000069">
    <property type="protein sequence ID" value="CAD6196269.1"/>
    <property type="molecule type" value="Genomic_DNA"/>
</dbReference>
<evidence type="ECO:0000256" key="2">
    <source>
        <dbReference type="SAM" id="Phobius"/>
    </source>
</evidence>
<feature type="chain" id="PRO_5035805117" description="Receptor L-domain domain-containing protein" evidence="3">
    <location>
        <begin position="28"/>
        <end position="879"/>
    </location>
</feature>
<keyword evidence="2" id="KW-1133">Transmembrane helix</keyword>
<evidence type="ECO:0000313" key="4">
    <source>
        <dbReference type="EMBL" id="CAD6196269.1"/>
    </source>
</evidence>
<evidence type="ECO:0008006" key="6">
    <source>
        <dbReference type="Google" id="ProtNLM"/>
    </source>
</evidence>
<proteinExistence type="predicted"/>
<organism evidence="4 5">
    <name type="scientific">Caenorhabditis auriculariae</name>
    <dbReference type="NCBI Taxonomy" id="2777116"/>
    <lineage>
        <taxon>Eukaryota</taxon>
        <taxon>Metazoa</taxon>
        <taxon>Ecdysozoa</taxon>
        <taxon>Nematoda</taxon>
        <taxon>Chromadorea</taxon>
        <taxon>Rhabditida</taxon>
        <taxon>Rhabditina</taxon>
        <taxon>Rhabditomorpha</taxon>
        <taxon>Rhabditoidea</taxon>
        <taxon>Rhabditidae</taxon>
        <taxon>Peloderinae</taxon>
        <taxon>Caenorhabditis</taxon>
    </lineage>
</organism>
<reference evidence="4" key="1">
    <citation type="submission" date="2020-10" db="EMBL/GenBank/DDBJ databases">
        <authorList>
            <person name="Kikuchi T."/>
        </authorList>
    </citation>
    <scope>NUCLEOTIDE SEQUENCE</scope>
    <source>
        <strain evidence="4">NKZ352</strain>
    </source>
</reference>
<feature type="compositionally biased region" description="Basic and acidic residues" evidence="1">
    <location>
        <begin position="465"/>
        <end position="494"/>
    </location>
</feature>
<protein>
    <recommendedName>
        <fullName evidence="6">Receptor L-domain domain-containing protein</fullName>
    </recommendedName>
</protein>
<feature type="compositionally biased region" description="Polar residues" evidence="1">
    <location>
        <begin position="292"/>
        <end position="309"/>
    </location>
</feature>
<feature type="compositionally biased region" description="Basic and acidic residues" evidence="1">
    <location>
        <begin position="275"/>
        <end position="288"/>
    </location>
</feature>
<feature type="transmembrane region" description="Helical" evidence="2">
    <location>
        <begin position="237"/>
        <end position="261"/>
    </location>
</feature>
<feature type="region of interest" description="Disordered" evidence="1">
    <location>
        <begin position="275"/>
        <end position="328"/>
    </location>
</feature>
<evidence type="ECO:0000256" key="3">
    <source>
        <dbReference type="SAM" id="SignalP"/>
    </source>
</evidence>
<keyword evidence="2" id="KW-0472">Membrane</keyword>